<dbReference type="RefSeq" id="WP_111595322.1">
    <property type="nucleotide sequence ID" value="NZ_QLMA01000012.1"/>
</dbReference>
<organism evidence="1 2">
    <name type="scientific">Chitinophaga dinghuensis</name>
    <dbReference type="NCBI Taxonomy" id="1539050"/>
    <lineage>
        <taxon>Bacteria</taxon>
        <taxon>Pseudomonadati</taxon>
        <taxon>Bacteroidota</taxon>
        <taxon>Chitinophagia</taxon>
        <taxon>Chitinophagales</taxon>
        <taxon>Chitinophagaceae</taxon>
        <taxon>Chitinophaga</taxon>
    </lineage>
</organism>
<dbReference type="AlphaFoldDB" id="A0A327VIJ0"/>
<keyword evidence="2" id="KW-1185">Reference proteome</keyword>
<evidence type="ECO:0000313" key="2">
    <source>
        <dbReference type="Proteomes" id="UP000249819"/>
    </source>
</evidence>
<protein>
    <submittedName>
        <fullName evidence="1">Uncharacterized protein</fullName>
    </submittedName>
</protein>
<accession>A0A327VIJ0</accession>
<reference evidence="1 2" key="1">
    <citation type="submission" date="2018-06" db="EMBL/GenBank/DDBJ databases">
        <title>Genomic Encyclopedia of Archaeal and Bacterial Type Strains, Phase II (KMG-II): from individual species to whole genera.</title>
        <authorList>
            <person name="Goeker M."/>
        </authorList>
    </citation>
    <scope>NUCLEOTIDE SEQUENCE [LARGE SCALE GENOMIC DNA]</scope>
    <source>
        <strain evidence="1 2">DSM 29821</strain>
    </source>
</reference>
<dbReference type="Proteomes" id="UP000249819">
    <property type="component" value="Unassembled WGS sequence"/>
</dbReference>
<comment type="caution">
    <text evidence="1">The sequence shown here is derived from an EMBL/GenBank/DDBJ whole genome shotgun (WGS) entry which is preliminary data.</text>
</comment>
<name>A0A327VIJ0_9BACT</name>
<proteinExistence type="predicted"/>
<sequence>MQLIFTARHDQLLLCWFTQRRKEMRKEAKVPAAQSGCFFLAKQQCSNAAKDYVVFFLIVVWPELLIKCNKIYSKT</sequence>
<gene>
    <name evidence="1" type="ORF">CLV59_11225</name>
</gene>
<dbReference type="EMBL" id="QLMA01000012">
    <property type="protein sequence ID" value="RAJ73684.1"/>
    <property type="molecule type" value="Genomic_DNA"/>
</dbReference>
<evidence type="ECO:0000313" key="1">
    <source>
        <dbReference type="EMBL" id="RAJ73684.1"/>
    </source>
</evidence>